<evidence type="ECO:0000313" key="10">
    <source>
        <dbReference type="EMBL" id="USW57440.1"/>
    </source>
</evidence>
<feature type="compositionally biased region" description="Low complexity" evidence="7">
    <location>
        <begin position="1"/>
        <end position="18"/>
    </location>
</feature>
<dbReference type="InterPro" id="IPR003018">
    <property type="entry name" value="GAF"/>
</dbReference>
<dbReference type="EC" id="2.7.13.3" evidence="2"/>
<protein>
    <recommendedName>
        <fullName evidence="2">histidine kinase</fullName>
        <ecNumber evidence="2">2.7.13.3</ecNumber>
    </recommendedName>
</protein>
<dbReference type="Proteomes" id="UP001056384">
    <property type="component" value="Chromosome 9"/>
</dbReference>
<name>A0A9Q9AYG5_9PEZI</name>
<proteinExistence type="predicted"/>
<feature type="compositionally biased region" description="Low complexity" evidence="7">
    <location>
        <begin position="1048"/>
        <end position="1062"/>
    </location>
</feature>
<feature type="region of interest" description="Disordered" evidence="7">
    <location>
        <begin position="1150"/>
        <end position="1177"/>
    </location>
</feature>
<dbReference type="PROSITE" id="PS50110">
    <property type="entry name" value="RESPONSE_REGULATORY"/>
    <property type="match status" value="1"/>
</dbReference>
<evidence type="ECO:0000256" key="5">
    <source>
        <dbReference type="ARBA" id="ARBA00022777"/>
    </source>
</evidence>
<feature type="compositionally biased region" description="Basic and acidic residues" evidence="7">
    <location>
        <begin position="306"/>
        <end position="327"/>
    </location>
</feature>
<dbReference type="InterPro" id="IPR003594">
    <property type="entry name" value="HATPase_dom"/>
</dbReference>
<keyword evidence="3 6" id="KW-0597">Phosphoprotein</keyword>
<dbReference type="Pfam" id="PF00512">
    <property type="entry name" value="HisKA"/>
    <property type="match status" value="1"/>
</dbReference>
<gene>
    <name evidence="10" type="ORF">Slin15195_G107590</name>
</gene>
<dbReference type="Pfam" id="PF02518">
    <property type="entry name" value="HATPase_c"/>
    <property type="match status" value="1"/>
</dbReference>
<sequence>MQRQSAQTQQHTQHAPSQAERECHQYYEAWLAAHGSPGAVSQYLSSLADPDPGQRQGFESLSSRDRTLIAFAQNVVFRLNVRRCMISLIDSAHQYVLGEATHSHSSVQPQGAAGDEIWLGSAVLARPDAMCWNCLDTQCEARDSMAAGASASASASASTSASASASASPPGAPATLSANGMIINDCRADPRFASRPYVMQDTGARVRFYAGVPLVTRNGYKIGVLAATDEHPRNGLLVDELRYMQDMAQCAVDHLEWARDRVDRFKGERIVRGMATFIDESASAHSSTTTIPIVSQPTQPAVNPHRSRDDVSAIKQSPERPRRDSWRRVAQRNAQRSRDDAEDVLALAAQMLQQSTLADGCLILGSNVQSQTPDGNDPRAKSSSPRLSKVVASCLGEQHDHRIPRGQVQSTLKVDTLYAYSRRFPRGCILSRDDEHIVISTDGECSSHDEVPTIDPAVAHREGRLRTPEEDLDHHELLQQVPGARTVIFMPLFDSLRAKLIAGLVLWSCTPGRMVDVYISHVRAFASCITSELERVDMQRDEAAKTTFIASMSHELRTPLHGILGAADFLLDATTSAYDTGLVQSIITCGKTLLETLNHVLDHSKINKLGNKGEEPMSSEPADNAFMDSMNLVGDVDLSVLVEEAAEVMAVGHTFRKVKPQTTNSSLLKSFDSLTSSLESGQSGSGSGVTVLLDVTARHDWRVTTQPGAISRIVMNLLGNAFKYTSEGFIALSLRAFGDVHNDQVSVLIRVVDSGRGMSENFLQERLFVPFSQEDSFQPGVGLGFSIVKQLVDMLGGSINVQSAPHRGTQVDVYLKLAAAPGIISRERAPTSIERPSDICRYPLAVTTRTAGKKVVLLDPLDPERVRTSTHQASRFQHTLSKTCEEWFGMQVVRETQMDADDDVSIYIYGEPPPIEMLRNHKRPDASRKVPVILACQNDRDAISVLRDQQKFLLELGQIVEVIQQPCGPQKLARAFSYCFSREEELNHTLHEKQRSVGDDDDQQQRRPRSRIAVDGAYQPHPPLNRASSRKVRQELRKSVSAATALELDPPLSPTDLDPRSSGPHGDTSLDLFRDDSHKTSPSDQKLRGAITSESKDGSMAGSLHILAVDDNKLNRQLLIRFIKKCGFTFEQAENGQEALDMFTASCSSGTRVGNSATEHEATSTAAQSSSSSTTQIPVLGSAETGSADTNDRAIQPFDYILMDISMPVMDGMEATRRIRQLEESLNKTNEERIKVFALTGLASQEAQADAEAAGFDLFLMKPVKFADLKKLLVQR</sequence>
<feature type="domain" description="Response regulatory" evidence="9">
    <location>
        <begin position="1105"/>
        <end position="1276"/>
    </location>
</feature>
<dbReference type="Pfam" id="PF01590">
    <property type="entry name" value="GAF"/>
    <property type="match status" value="1"/>
</dbReference>
<dbReference type="InterPro" id="IPR001789">
    <property type="entry name" value="Sig_transdc_resp-reg_receiver"/>
</dbReference>
<dbReference type="SMART" id="SM00388">
    <property type="entry name" value="HisKA"/>
    <property type="match status" value="1"/>
</dbReference>
<dbReference type="CDD" id="cd17546">
    <property type="entry name" value="REC_hyHK_CKI1_RcsC-like"/>
    <property type="match status" value="1"/>
</dbReference>
<feature type="region of interest" description="Disordered" evidence="7">
    <location>
        <begin position="990"/>
        <end position="1098"/>
    </location>
</feature>
<evidence type="ECO:0000313" key="11">
    <source>
        <dbReference type="Proteomes" id="UP001056384"/>
    </source>
</evidence>
<accession>A0A9Q9AYG5</accession>
<keyword evidence="11" id="KW-1185">Reference proteome</keyword>
<feature type="compositionally biased region" description="Basic and acidic residues" evidence="7">
    <location>
        <begin position="1072"/>
        <end position="1087"/>
    </location>
</feature>
<dbReference type="PANTHER" id="PTHR43047">
    <property type="entry name" value="TWO-COMPONENT HISTIDINE PROTEIN KINASE"/>
    <property type="match status" value="1"/>
</dbReference>
<dbReference type="SUPFAM" id="SSF47384">
    <property type="entry name" value="Homodimeric domain of signal transducing histidine kinase"/>
    <property type="match status" value="1"/>
</dbReference>
<dbReference type="GO" id="GO:0009927">
    <property type="term" value="F:histidine phosphotransfer kinase activity"/>
    <property type="evidence" value="ECO:0007669"/>
    <property type="project" value="TreeGrafter"/>
</dbReference>
<dbReference type="AlphaFoldDB" id="A0A9Q9AYG5"/>
<evidence type="ECO:0000256" key="1">
    <source>
        <dbReference type="ARBA" id="ARBA00000085"/>
    </source>
</evidence>
<evidence type="ECO:0000256" key="3">
    <source>
        <dbReference type="ARBA" id="ARBA00022553"/>
    </source>
</evidence>
<evidence type="ECO:0000256" key="7">
    <source>
        <dbReference type="SAM" id="MobiDB-lite"/>
    </source>
</evidence>
<organism evidence="10 11">
    <name type="scientific">Septoria linicola</name>
    <dbReference type="NCBI Taxonomy" id="215465"/>
    <lineage>
        <taxon>Eukaryota</taxon>
        <taxon>Fungi</taxon>
        <taxon>Dikarya</taxon>
        <taxon>Ascomycota</taxon>
        <taxon>Pezizomycotina</taxon>
        <taxon>Dothideomycetes</taxon>
        <taxon>Dothideomycetidae</taxon>
        <taxon>Mycosphaerellales</taxon>
        <taxon>Mycosphaerellaceae</taxon>
        <taxon>Septoria</taxon>
    </lineage>
</organism>
<dbReference type="CDD" id="cd00082">
    <property type="entry name" value="HisKA"/>
    <property type="match status" value="1"/>
</dbReference>
<dbReference type="InterPro" id="IPR036097">
    <property type="entry name" value="HisK_dim/P_sf"/>
</dbReference>
<evidence type="ECO:0000256" key="6">
    <source>
        <dbReference type="PROSITE-ProRule" id="PRU00169"/>
    </source>
</evidence>
<feature type="modified residue" description="4-aspartylphosphate" evidence="6">
    <location>
        <position position="1204"/>
    </location>
</feature>
<feature type="region of interest" description="Disordered" evidence="7">
    <location>
        <begin position="1"/>
        <end position="20"/>
    </location>
</feature>
<dbReference type="InterPro" id="IPR005467">
    <property type="entry name" value="His_kinase_dom"/>
</dbReference>
<dbReference type="SUPFAM" id="SSF55781">
    <property type="entry name" value="GAF domain-like"/>
    <property type="match status" value="1"/>
</dbReference>
<dbReference type="PROSITE" id="PS50109">
    <property type="entry name" value="HIS_KIN"/>
    <property type="match status" value="1"/>
</dbReference>
<dbReference type="Gene3D" id="3.30.565.10">
    <property type="entry name" value="Histidine kinase-like ATPase, C-terminal domain"/>
    <property type="match status" value="1"/>
</dbReference>
<dbReference type="Pfam" id="PF00072">
    <property type="entry name" value="Response_reg"/>
    <property type="match status" value="1"/>
</dbReference>
<dbReference type="GO" id="GO:0005886">
    <property type="term" value="C:plasma membrane"/>
    <property type="evidence" value="ECO:0007669"/>
    <property type="project" value="TreeGrafter"/>
</dbReference>
<reference evidence="10" key="1">
    <citation type="submission" date="2022-06" db="EMBL/GenBank/DDBJ databases">
        <title>Complete genome sequences of two strains of the flax pathogen Septoria linicola.</title>
        <authorList>
            <person name="Lapalu N."/>
            <person name="Simon A."/>
            <person name="Demenou B."/>
            <person name="Paumier D."/>
            <person name="Guillot M.-P."/>
            <person name="Gout L."/>
            <person name="Valade R."/>
        </authorList>
    </citation>
    <scope>NUCLEOTIDE SEQUENCE</scope>
    <source>
        <strain evidence="10">SE15195</strain>
    </source>
</reference>
<dbReference type="InterPro" id="IPR036890">
    <property type="entry name" value="HATPase_C_sf"/>
</dbReference>
<dbReference type="SUPFAM" id="SSF55874">
    <property type="entry name" value="ATPase domain of HSP90 chaperone/DNA topoisomerase II/histidine kinase"/>
    <property type="match status" value="1"/>
</dbReference>
<dbReference type="SMART" id="SM00448">
    <property type="entry name" value="REC"/>
    <property type="match status" value="1"/>
</dbReference>
<dbReference type="SUPFAM" id="SSF52172">
    <property type="entry name" value="CheY-like"/>
    <property type="match status" value="1"/>
</dbReference>
<feature type="domain" description="Histidine kinase" evidence="8">
    <location>
        <begin position="551"/>
        <end position="819"/>
    </location>
</feature>
<feature type="region of interest" description="Disordered" evidence="7">
    <location>
        <begin position="281"/>
        <end position="340"/>
    </location>
</feature>
<comment type="catalytic activity">
    <reaction evidence="1">
        <text>ATP + protein L-histidine = ADP + protein N-phospho-L-histidine.</text>
        <dbReference type="EC" id="2.7.13.3"/>
    </reaction>
</comment>
<feature type="compositionally biased region" description="Polar residues" evidence="7">
    <location>
        <begin position="283"/>
        <end position="301"/>
    </location>
</feature>
<keyword evidence="4" id="KW-0808">Transferase</keyword>
<feature type="compositionally biased region" description="Low complexity" evidence="7">
    <location>
        <begin position="1163"/>
        <end position="1176"/>
    </location>
</feature>
<dbReference type="EMBL" id="CP099426">
    <property type="protein sequence ID" value="USW57440.1"/>
    <property type="molecule type" value="Genomic_DNA"/>
</dbReference>
<keyword evidence="5 10" id="KW-0418">Kinase</keyword>
<dbReference type="Gene3D" id="1.10.287.130">
    <property type="match status" value="1"/>
</dbReference>
<dbReference type="GO" id="GO:0000155">
    <property type="term" value="F:phosphorelay sensor kinase activity"/>
    <property type="evidence" value="ECO:0007669"/>
    <property type="project" value="InterPro"/>
</dbReference>
<dbReference type="InterPro" id="IPR011006">
    <property type="entry name" value="CheY-like_superfamily"/>
</dbReference>
<dbReference type="InterPro" id="IPR029016">
    <property type="entry name" value="GAF-like_dom_sf"/>
</dbReference>
<evidence type="ECO:0000259" key="8">
    <source>
        <dbReference type="PROSITE" id="PS50109"/>
    </source>
</evidence>
<dbReference type="InterPro" id="IPR004358">
    <property type="entry name" value="Sig_transdc_His_kin-like_C"/>
</dbReference>
<evidence type="ECO:0000256" key="2">
    <source>
        <dbReference type="ARBA" id="ARBA00012438"/>
    </source>
</evidence>
<dbReference type="PRINTS" id="PR00344">
    <property type="entry name" value="BCTRLSENSOR"/>
</dbReference>
<dbReference type="SMART" id="SM00387">
    <property type="entry name" value="HATPase_c"/>
    <property type="match status" value="1"/>
</dbReference>
<dbReference type="InterPro" id="IPR003661">
    <property type="entry name" value="HisK_dim/P_dom"/>
</dbReference>
<evidence type="ECO:0000259" key="9">
    <source>
        <dbReference type="PROSITE" id="PS50110"/>
    </source>
</evidence>
<dbReference type="Gene3D" id="3.30.450.40">
    <property type="match status" value="1"/>
</dbReference>
<evidence type="ECO:0000256" key="4">
    <source>
        <dbReference type="ARBA" id="ARBA00022679"/>
    </source>
</evidence>
<dbReference type="Gene3D" id="3.40.50.2300">
    <property type="match status" value="1"/>
</dbReference>
<dbReference type="PANTHER" id="PTHR43047:SF72">
    <property type="entry name" value="OSMOSENSING HISTIDINE PROTEIN KINASE SLN1"/>
    <property type="match status" value="1"/>
</dbReference>